<proteinExistence type="predicted"/>
<name>A0A7S1PJH0_9EUKA</name>
<sequence>MPIFCNTVIWALVKLFKPSGKPSTSVFKADTSTASTKLSFNNTESMVTPAPAVSSLMVSVMSGPEIVVVVLVLVRESVRMLPLSIVSAVILRVLKKLVFVVSQTIIIKGQKIILVFGG</sequence>
<evidence type="ECO:0000313" key="1">
    <source>
        <dbReference type="EMBL" id="CAD9083247.1"/>
    </source>
</evidence>
<protein>
    <submittedName>
        <fullName evidence="1">Uncharacterized protein</fullName>
    </submittedName>
</protein>
<reference evidence="1" key="1">
    <citation type="submission" date="2021-01" db="EMBL/GenBank/DDBJ databases">
        <authorList>
            <person name="Corre E."/>
            <person name="Pelletier E."/>
            <person name="Niang G."/>
            <person name="Scheremetjew M."/>
            <person name="Finn R."/>
            <person name="Kale V."/>
            <person name="Holt S."/>
            <person name="Cochrane G."/>
            <person name="Meng A."/>
            <person name="Brown T."/>
            <person name="Cohen L."/>
        </authorList>
    </citation>
    <scope>NUCLEOTIDE SEQUENCE</scope>
    <source>
        <strain evidence="1">WS</strain>
    </source>
</reference>
<organism evidence="1">
    <name type="scientific">Percolomonas cosmopolitus</name>
    <dbReference type="NCBI Taxonomy" id="63605"/>
    <lineage>
        <taxon>Eukaryota</taxon>
        <taxon>Discoba</taxon>
        <taxon>Heterolobosea</taxon>
        <taxon>Tetramitia</taxon>
        <taxon>Eutetramitia</taxon>
        <taxon>Percolomonadidae</taxon>
        <taxon>Percolomonas</taxon>
    </lineage>
</organism>
<accession>A0A7S1PJH0</accession>
<gene>
    <name evidence="1" type="ORF">PCOS0759_LOCUS6489</name>
</gene>
<dbReference type="EMBL" id="HBGD01007822">
    <property type="protein sequence ID" value="CAD9083247.1"/>
    <property type="molecule type" value="Transcribed_RNA"/>
</dbReference>
<dbReference type="AlphaFoldDB" id="A0A7S1PJH0"/>